<dbReference type="PANTHER" id="PTHR42760:SF133">
    <property type="entry name" value="3-OXOACYL-[ACYL-CARRIER-PROTEIN] REDUCTASE"/>
    <property type="match status" value="1"/>
</dbReference>
<comment type="similarity">
    <text evidence="1">Belongs to the short-chain dehydrogenases/reductases (SDR) family.</text>
</comment>
<protein>
    <submittedName>
        <fullName evidence="3">Glucose 1-dehydrogenase</fullName>
        <ecNumber evidence="3">1.1.1.47</ecNumber>
    </submittedName>
</protein>
<name>A0ABY4C3W5_9MICO</name>
<proteinExistence type="inferred from homology"/>
<evidence type="ECO:0000313" key="4">
    <source>
        <dbReference type="Proteomes" id="UP000832097"/>
    </source>
</evidence>
<reference evidence="3 4" key="1">
    <citation type="submission" date="2022-03" db="EMBL/GenBank/DDBJ databases">
        <title>Mucilaginibacter sp. isolated from the gut of Protaetia brevitarsis seulensis larvae.</title>
        <authorList>
            <person name="Won M."/>
            <person name="Kim S.-J."/>
            <person name="Kwon S.-W."/>
        </authorList>
    </citation>
    <scope>NUCLEOTIDE SEQUENCE [LARGE SCALE GENOMIC DNA]</scope>
    <source>
        <strain evidence="3 4">CFWR-12</strain>
    </source>
</reference>
<evidence type="ECO:0000256" key="2">
    <source>
        <dbReference type="ARBA" id="ARBA00023002"/>
    </source>
</evidence>
<dbReference type="PRINTS" id="PR00080">
    <property type="entry name" value="SDRFAMILY"/>
</dbReference>
<dbReference type="InterPro" id="IPR020904">
    <property type="entry name" value="Sc_DH/Rdtase_CS"/>
</dbReference>
<dbReference type="Gene3D" id="3.40.50.720">
    <property type="entry name" value="NAD(P)-binding Rossmann-like Domain"/>
    <property type="match status" value="1"/>
</dbReference>
<evidence type="ECO:0000313" key="3">
    <source>
        <dbReference type="EMBL" id="UOE46132.1"/>
    </source>
</evidence>
<organism evidence="3 4">
    <name type="scientific">Agromyces larvae</name>
    <dbReference type="NCBI Taxonomy" id="2929802"/>
    <lineage>
        <taxon>Bacteria</taxon>
        <taxon>Bacillati</taxon>
        <taxon>Actinomycetota</taxon>
        <taxon>Actinomycetes</taxon>
        <taxon>Micrococcales</taxon>
        <taxon>Microbacteriaceae</taxon>
        <taxon>Agromyces</taxon>
    </lineage>
</organism>
<dbReference type="SUPFAM" id="SSF51735">
    <property type="entry name" value="NAD(P)-binding Rossmann-fold domains"/>
    <property type="match status" value="1"/>
</dbReference>
<dbReference type="PANTHER" id="PTHR42760">
    <property type="entry name" value="SHORT-CHAIN DEHYDROGENASES/REDUCTASES FAMILY MEMBER"/>
    <property type="match status" value="1"/>
</dbReference>
<keyword evidence="4" id="KW-1185">Reference proteome</keyword>
<dbReference type="Proteomes" id="UP000832097">
    <property type="component" value="Chromosome"/>
</dbReference>
<dbReference type="EC" id="1.1.1.47" evidence="3"/>
<evidence type="ECO:0000256" key="1">
    <source>
        <dbReference type="ARBA" id="ARBA00006484"/>
    </source>
</evidence>
<dbReference type="PROSITE" id="PS00061">
    <property type="entry name" value="ADH_SHORT"/>
    <property type="match status" value="1"/>
</dbReference>
<dbReference type="EMBL" id="CP094528">
    <property type="protein sequence ID" value="UOE46132.1"/>
    <property type="molecule type" value="Genomic_DNA"/>
</dbReference>
<dbReference type="PRINTS" id="PR00081">
    <property type="entry name" value="GDHRDH"/>
</dbReference>
<sequence length="257" mass="26072">MESDASVPPFAAPSFALDGRIAIVTGGARGLGEAYARSLHAAGATVVIADVLDDAGAALAAELGDRARFAHLDVTDEDGWAAAVDGVVAEFGGVDVLVNNAGIANAAPIEHFSLAKWDAVIGVNLTGVFLGCRAVVPAMKAAGRGSIVNVSSVEGLRGSPHLHGYTASKFGVRGLTKSLAVELGADGIRVNSVHPGFIRTDMTTRIDPERLDIPLGRPGDPVDVAGAVVFLASDASSFVTGAELVVDGGMVTAIAHR</sequence>
<dbReference type="InterPro" id="IPR036291">
    <property type="entry name" value="NAD(P)-bd_dom_sf"/>
</dbReference>
<dbReference type="InterPro" id="IPR002347">
    <property type="entry name" value="SDR_fam"/>
</dbReference>
<dbReference type="GO" id="GO:0047936">
    <property type="term" value="F:glucose 1-dehydrogenase [NAD(P)+] activity"/>
    <property type="evidence" value="ECO:0007669"/>
    <property type="project" value="UniProtKB-EC"/>
</dbReference>
<dbReference type="NCBIfam" id="NF005559">
    <property type="entry name" value="PRK07231.1"/>
    <property type="match status" value="1"/>
</dbReference>
<dbReference type="Pfam" id="PF13561">
    <property type="entry name" value="adh_short_C2"/>
    <property type="match status" value="1"/>
</dbReference>
<accession>A0ABY4C3W5</accession>
<gene>
    <name evidence="3" type="ORF">MTO99_11680</name>
</gene>
<keyword evidence="2 3" id="KW-0560">Oxidoreductase</keyword>
<dbReference type="NCBIfam" id="NF009466">
    <property type="entry name" value="PRK12826.1-2"/>
    <property type="match status" value="1"/>
</dbReference>